<evidence type="ECO:0000313" key="4">
    <source>
        <dbReference type="WBParaSite" id="PTRK_0000013350.1"/>
    </source>
</evidence>
<feature type="transmembrane region" description="Helical" evidence="2">
    <location>
        <begin position="180"/>
        <end position="201"/>
    </location>
</feature>
<protein>
    <submittedName>
        <fullName evidence="4">G_PROTEIN_RECEP_F1_2 domain-containing protein</fullName>
    </submittedName>
</protein>
<feature type="transmembrane region" description="Helical" evidence="2">
    <location>
        <begin position="232"/>
        <end position="252"/>
    </location>
</feature>
<proteinExistence type="predicted"/>
<evidence type="ECO:0000256" key="2">
    <source>
        <dbReference type="SAM" id="Phobius"/>
    </source>
</evidence>
<organism evidence="3 4">
    <name type="scientific">Parastrongyloides trichosuri</name>
    <name type="common">Possum-specific nematode worm</name>
    <dbReference type="NCBI Taxonomy" id="131310"/>
    <lineage>
        <taxon>Eukaryota</taxon>
        <taxon>Metazoa</taxon>
        <taxon>Ecdysozoa</taxon>
        <taxon>Nematoda</taxon>
        <taxon>Chromadorea</taxon>
        <taxon>Rhabditida</taxon>
        <taxon>Tylenchina</taxon>
        <taxon>Panagrolaimomorpha</taxon>
        <taxon>Strongyloidoidea</taxon>
        <taxon>Strongyloididae</taxon>
        <taxon>Parastrongyloides</taxon>
    </lineage>
</organism>
<reference evidence="4" key="1">
    <citation type="submission" date="2017-02" db="UniProtKB">
        <authorList>
            <consortium name="WormBaseParasite"/>
        </authorList>
    </citation>
    <scope>IDENTIFICATION</scope>
</reference>
<keyword evidence="2" id="KW-1133">Transmembrane helix</keyword>
<feature type="compositionally biased region" description="Low complexity" evidence="1">
    <location>
        <begin position="283"/>
        <end position="303"/>
    </location>
</feature>
<evidence type="ECO:0000313" key="3">
    <source>
        <dbReference type="Proteomes" id="UP000038045"/>
    </source>
</evidence>
<keyword evidence="3" id="KW-1185">Reference proteome</keyword>
<name>A0A0N4Z0A0_PARTI</name>
<dbReference type="WBParaSite" id="PTRK_0000013350.1">
    <property type="protein sequence ID" value="PTRK_0000013350.1"/>
    <property type="gene ID" value="PTRK_0000013350"/>
</dbReference>
<feature type="transmembrane region" description="Helical" evidence="2">
    <location>
        <begin position="144"/>
        <end position="168"/>
    </location>
</feature>
<feature type="region of interest" description="Disordered" evidence="1">
    <location>
        <begin position="279"/>
        <end position="303"/>
    </location>
</feature>
<keyword evidence="2" id="KW-0472">Membrane</keyword>
<dbReference type="AlphaFoldDB" id="A0A0N4Z0A0"/>
<evidence type="ECO:0000256" key="1">
    <source>
        <dbReference type="SAM" id="MobiDB-lite"/>
    </source>
</evidence>
<accession>A0A0N4Z0A0</accession>
<keyword evidence="2" id="KW-0812">Transmembrane</keyword>
<sequence>MNSKSLSFIAFLIATLFLIVAVTLIFLSIQSRNDFVIKNELLKGSSDIFNLFPLVDVSEIRQKNKNNKISIRNKKGVYIESGIVLLKPKCLYFHVSKEQYFKKDQIKYNYNPEEGYIFEIAESPHSHKLVDLCNPPYTYYYMIYGYYILLAINIILQTVVLLLCCVTFCGNMRRKNIPKIIVIISCFNFIISIGILVLTIYNDNNFYVMVGIVSNDVAQKYKLPKSRIDSKALFGSITIIISNITFLGIMIASCCHRLQEIEDSFDMDFINRMRKYEAEEKSNASMKRNSSKMSRSSKSLKYN</sequence>
<feature type="transmembrane region" description="Helical" evidence="2">
    <location>
        <begin position="7"/>
        <end position="29"/>
    </location>
</feature>
<dbReference type="Proteomes" id="UP000038045">
    <property type="component" value="Unplaced"/>
</dbReference>